<protein>
    <submittedName>
        <fullName evidence="2">Gfo/Idh/MocA-like oxidoreductase C-terminal domain-containing protein</fullName>
    </submittedName>
</protein>
<evidence type="ECO:0000313" key="1">
    <source>
        <dbReference type="Proteomes" id="UP000887565"/>
    </source>
</evidence>
<accession>A0A915I7S6</accession>
<sequence>MRCYPFGDGDVHNEYLETSQTLSATVNVVIHCSPFVIVESPNDRMNYEINIYGSDGALNCSRGQLTVCGKNRETVRMDFLEDTAVDYHSHRTLLIACKHLHDKFIAQTKNVAESNNFSNDSYVRSVIDAIRKSNSNGDWVKVG</sequence>
<keyword evidence="1" id="KW-1185">Reference proteome</keyword>
<reference evidence="2" key="1">
    <citation type="submission" date="2022-11" db="UniProtKB">
        <authorList>
            <consortium name="WormBaseParasite"/>
        </authorList>
    </citation>
    <scope>IDENTIFICATION</scope>
</reference>
<proteinExistence type="predicted"/>
<name>A0A915I7S6_ROMCU</name>
<dbReference type="WBParaSite" id="nRc.2.0.1.t09384-RA">
    <property type="protein sequence ID" value="nRc.2.0.1.t09384-RA"/>
    <property type="gene ID" value="nRc.2.0.1.g09384"/>
</dbReference>
<dbReference type="AlphaFoldDB" id="A0A915I7S6"/>
<evidence type="ECO:0000313" key="2">
    <source>
        <dbReference type="WBParaSite" id="nRc.2.0.1.t09384-RA"/>
    </source>
</evidence>
<dbReference type="Gene3D" id="3.30.360.10">
    <property type="entry name" value="Dihydrodipicolinate Reductase, domain 2"/>
    <property type="match status" value="1"/>
</dbReference>
<organism evidence="1 2">
    <name type="scientific">Romanomermis culicivorax</name>
    <name type="common">Nematode worm</name>
    <dbReference type="NCBI Taxonomy" id="13658"/>
    <lineage>
        <taxon>Eukaryota</taxon>
        <taxon>Metazoa</taxon>
        <taxon>Ecdysozoa</taxon>
        <taxon>Nematoda</taxon>
        <taxon>Enoplea</taxon>
        <taxon>Dorylaimia</taxon>
        <taxon>Mermithida</taxon>
        <taxon>Mermithoidea</taxon>
        <taxon>Mermithidae</taxon>
        <taxon>Romanomermis</taxon>
    </lineage>
</organism>
<dbReference type="Proteomes" id="UP000887565">
    <property type="component" value="Unplaced"/>
</dbReference>